<sequence length="403" mass="45683">MKCWSCVKDATASCRDIIKYICMVAFVFASVVFFISSVLHYRNKNQERKEREYCLAHLLRKYNGECGLRLLRSREAASRAVYTLANSPYTAVTVKKKQCKVVLVHGSQCAATLDQQYVLLGAMLQSLSTGGQPSREVFDIDGVTSWPSLQIMAASSKPIRSKADAYKPLTLSFQTHCCCNRIDYDCEDRVRDLLHLDNMVQCSKPKCKRWAFWKCVGLTVDKINDDFHCNDCLVLPPVPKWEISIATNTCPLDNVLAILSVIIKVDPRFLRHVQTESEIENNWRTALTQIQYGKPDEGKHHLLSACVHASTRFDRQTPWLLPIEVSRFHADVSQAQHLPSQMTFLGVNFRLAGATIQTGSHFTCVIPYAGRWLFYNGMQHPPLRIASPSDGFLNIVIYVPRCD</sequence>
<dbReference type="EMBL" id="JAUCMV010000004">
    <property type="protein sequence ID" value="KAK0406475.1"/>
    <property type="molecule type" value="Genomic_DNA"/>
</dbReference>
<feature type="transmembrane region" description="Helical" evidence="1">
    <location>
        <begin position="17"/>
        <end position="41"/>
    </location>
</feature>
<accession>A0AA39LR95</accession>
<comment type="caution">
    <text evidence="2">The sequence shown here is derived from an EMBL/GenBank/DDBJ whole genome shotgun (WGS) entry which is preliminary data.</text>
</comment>
<evidence type="ECO:0000313" key="3">
    <source>
        <dbReference type="Proteomes" id="UP001175271"/>
    </source>
</evidence>
<keyword evidence="1" id="KW-0812">Transmembrane</keyword>
<evidence type="ECO:0000313" key="2">
    <source>
        <dbReference type="EMBL" id="KAK0406475.1"/>
    </source>
</evidence>
<keyword evidence="1" id="KW-1133">Transmembrane helix</keyword>
<evidence type="ECO:0000256" key="1">
    <source>
        <dbReference type="SAM" id="Phobius"/>
    </source>
</evidence>
<gene>
    <name evidence="2" type="ORF">QR680_018593</name>
</gene>
<dbReference type="Proteomes" id="UP001175271">
    <property type="component" value="Unassembled WGS sequence"/>
</dbReference>
<keyword evidence="1" id="KW-0472">Membrane</keyword>
<protein>
    <submittedName>
        <fullName evidence="2">Uncharacterized protein</fullName>
    </submittedName>
</protein>
<dbReference type="Gene3D" id="3.30.40.10">
    <property type="entry name" value="Zinc/RING finger domain, C3HC4 (zinc finger)"/>
    <property type="match status" value="1"/>
</dbReference>
<dbReference type="AlphaFoldDB" id="A0AA39LR95"/>
<keyword evidence="3" id="KW-1185">Reference proteome</keyword>
<organism evidence="2 3">
    <name type="scientific">Steinernema hermaphroditum</name>
    <dbReference type="NCBI Taxonomy" id="289476"/>
    <lineage>
        <taxon>Eukaryota</taxon>
        <taxon>Metazoa</taxon>
        <taxon>Ecdysozoa</taxon>
        <taxon>Nematoda</taxon>
        <taxon>Chromadorea</taxon>
        <taxon>Rhabditida</taxon>
        <taxon>Tylenchina</taxon>
        <taxon>Panagrolaimomorpha</taxon>
        <taxon>Strongyloidoidea</taxon>
        <taxon>Steinernematidae</taxon>
        <taxon>Steinernema</taxon>
    </lineage>
</organism>
<reference evidence="2" key="1">
    <citation type="submission" date="2023-06" db="EMBL/GenBank/DDBJ databases">
        <title>Genomic analysis of the entomopathogenic nematode Steinernema hermaphroditum.</title>
        <authorList>
            <person name="Schwarz E.M."/>
            <person name="Heppert J.K."/>
            <person name="Baniya A."/>
            <person name="Schwartz H.T."/>
            <person name="Tan C.-H."/>
            <person name="Antoshechkin I."/>
            <person name="Sternberg P.W."/>
            <person name="Goodrich-Blair H."/>
            <person name="Dillman A.R."/>
        </authorList>
    </citation>
    <scope>NUCLEOTIDE SEQUENCE</scope>
    <source>
        <strain evidence="2">PS9179</strain>
        <tissue evidence="2">Whole animal</tissue>
    </source>
</reference>
<name>A0AA39LR95_9BILA</name>
<dbReference type="InterPro" id="IPR013083">
    <property type="entry name" value="Znf_RING/FYVE/PHD"/>
</dbReference>
<dbReference type="InterPro" id="IPR011011">
    <property type="entry name" value="Znf_FYVE_PHD"/>
</dbReference>
<proteinExistence type="predicted"/>
<dbReference type="SUPFAM" id="SSF57903">
    <property type="entry name" value="FYVE/PHD zinc finger"/>
    <property type="match status" value="1"/>
</dbReference>